<evidence type="ECO:0000313" key="4">
    <source>
        <dbReference type="Proteomes" id="UP000054190"/>
    </source>
</evidence>
<protein>
    <submittedName>
        <fullName evidence="3">Coiled-coil domain-containing protein 81</fullName>
    </submittedName>
</protein>
<dbReference type="InterPro" id="IPR040673">
    <property type="entry name" value="CCDC81_HU_dom_2"/>
</dbReference>
<dbReference type="Pfam" id="PF14908">
    <property type="entry name" value="HU-CCDC81_euk_1"/>
    <property type="match status" value="1"/>
</dbReference>
<evidence type="ECO:0000259" key="1">
    <source>
        <dbReference type="Pfam" id="PF14908"/>
    </source>
</evidence>
<dbReference type="PANTHER" id="PTHR14362">
    <property type="entry name" value="COILED-COIL DOMAIN-CONTAINING PROTEIN 81"/>
    <property type="match status" value="1"/>
</dbReference>
<dbReference type="InterPro" id="IPR026295">
    <property type="entry name" value="CCD81"/>
</dbReference>
<reference evidence="3 4" key="1">
    <citation type="submission" date="2014-04" db="EMBL/GenBank/DDBJ databases">
        <title>Genome evolution of avian class.</title>
        <authorList>
            <person name="Zhang G."/>
            <person name="Li C."/>
        </authorList>
    </citation>
    <scope>NUCLEOTIDE SEQUENCE [LARGE SCALE GENOMIC DNA]</scope>
    <source>
        <strain evidence="3">BGI_N341</strain>
    </source>
</reference>
<dbReference type="AlphaFoldDB" id="A0A093EM65"/>
<proteinExistence type="predicted"/>
<dbReference type="GO" id="GO:0005815">
    <property type="term" value="C:microtubule organizing center"/>
    <property type="evidence" value="ECO:0007669"/>
    <property type="project" value="TreeGrafter"/>
</dbReference>
<organism evidence="3 4">
    <name type="scientific">Tyto alba</name>
    <name type="common">Barn owl</name>
    <dbReference type="NCBI Taxonomy" id="56313"/>
    <lineage>
        <taxon>Eukaryota</taxon>
        <taxon>Metazoa</taxon>
        <taxon>Chordata</taxon>
        <taxon>Craniata</taxon>
        <taxon>Vertebrata</taxon>
        <taxon>Euteleostomi</taxon>
        <taxon>Archelosauria</taxon>
        <taxon>Archosauria</taxon>
        <taxon>Dinosauria</taxon>
        <taxon>Saurischia</taxon>
        <taxon>Theropoda</taxon>
        <taxon>Coelurosauria</taxon>
        <taxon>Aves</taxon>
        <taxon>Neognathae</taxon>
        <taxon>Neoaves</taxon>
        <taxon>Telluraves</taxon>
        <taxon>Strigiformes</taxon>
        <taxon>Tytonidae</taxon>
        <taxon>Tyto</taxon>
    </lineage>
</organism>
<accession>A0A093EM65</accession>
<dbReference type="EMBL" id="KK376963">
    <property type="protein sequence ID" value="KFV46409.1"/>
    <property type="molecule type" value="Genomic_DNA"/>
</dbReference>
<feature type="domain" description="CCDC81 HU" evidence="2">
    <location>
        <begin position="76"/>
        <end position="146"/>
    </location>
</feature>
<dbReference type="InterPro" id="IPR028034">
    <property type="entry name" value="HU-CCDC81"/>
</dbReference>
<gene>
    <name evidence="3" type="ORF">N341_07551</name>
</gene>
<feature type="domain" description="CCDC81 HU" evidence="1">
    <location>
        <begin position="4"/>
        <end position="59"/>
    </location>
</feature>
<dbReference type="PANTHER" id="PTHR14362:SF2">
    <property type="entry name" value="COILED-COIL DOMAIN-CONTAINING PROTEIN 81"/>
    <property type="match status" value="1"/>
</dbReference>
<dbReference type="Proteomes" id="UP000054190">
    <property type="component" value="Unassembled WGS sequence"/>
</dbReference>
<feature type="non-terminal residue" evidence="3">
    <location>
        <position position="148"/>
    </location>
</feature>
<evidence type="ECO:0000259" key="2">
    <source>
        <dbReference type="Pfam" id="PF18289"/>
    </source>
</evidence>
<name>A0A093EM65_TYTAL</name>
<evidence type="ECO:0000313" key="3">
    <source>
        <dbReference type="EMBL" id="KFV46409.1"/>
    </source>
</evidence>
<keyword evidence="4" id="KW-1185">Reference proteome</keyword>
<sequence>ERIRIWDMVSSYIQKHLLLHKGVRIPTLGSFDVVPTHIQVGNKKVTVQRPVFHLARNLAVHNLMEYKAYLPGNKELKPLKYAEVAAAASVSRRKVEICIQGTMSLLSQCMGKGENVALVLKGMGVLLIEDRTVQMNFYSDFLEKITAR</sequence>
<feature type="non-terminal residue" evidence="3">
    <location>
        <position position="1"/>
    </location>
</feature>
<dbReference type="Pfam" id="PF18289">
    <property type="entry name" value="HU-CCDC81_euk_2"/>
    <property type="match status" value="1"/>
</dbReference>